<evidence type="ECO:0000313" key="2">
    <source>
        <dbReference type="Proteomes" id="UP001062846"/>
    </source>
</evidence>
<keyword evidence="2" id="KW-1185">Reference proteome</keyword>
<proteinExistence type="predicted"/>
<dbReference type="Proteomes" id="UP001062846">
    <property type="component" value="Chromosome 5"/>
</dbReference>
<organism evidence="1 2">
    <name type="scientific">Rhododendron molle</name>
    <name type="common">Chinese azalea</name>
    <name type="synonym">Azalea mollis</name>
    <dbReference type="NCBI Taxonomy" id="49168"/>
    <lineage>
        <taxon>Eukaryota</taxon>
        <taxon>Viridiplantae</taxon>
        <taxon>Streptophyta</taxon>
        <taxon>Embryophyta</taxon>
        <taxon>Tracheophyta</taxon>
        <taxon>Spermatophyta</taxon>
        <taxon>Magnoliopsida</taxon>
        <taxon>eudicotyledons</taxon>
        <taxon>Gunneridae</taxon>
        <taxon>Pentapetalae</taxon>
        <taxon>asterids</taxon>
        <taxon>Ericales</taxon>
        <taxon>Ericaceae</taxon>
        <taxon>Ericoideae</taxon>
        <taxon>Rhodoreae</taxon>
        <taxon>Rhododendron</taxon>
    </lineage>
</organism>
<dbReference type="EMBL" id="CM046392">
    <property type="protein sequence ID" value="KAI8556202.1"/>
    <property type="molecule type" value="Genomic_DNA"/>
</dbReference>
<gene>
    <name evidence="1" type="ORF">RHMOL_Rhmol05G0233900</name>
</gene>
<accession>A0ACC0NTX4</accession>
<reference evidence="1" key="1">
    <citation type="submission" date="2022-02" db="EMBL/GenBank/DDBJ databases">
        <title>Plant Genome Project.</title>
        <authorList>
            <person name="Zhang R.-G."/>
        </authorList>
    </citation>
    <scope>NUCLEOTIDE SEQUENCE</scope>
    <source>
        <strain evidence="1">AT1</strain>
    </source>
</reference>
<name>A0ACC0NTX4_RHOML</name>
<protein>
    <submittedName>
        <fullName evidence="1">Uncharacterized protein</fullName>
    </submittedName>
</protein>
<comment type="caution">
    <text evidence="1">The sequence shown here is derived from an EMBL/GenBank/DDBJ whole genome shotgun (WGS) entry which is preliminary data.</text>
</comment>
<evidence type="ECO:0000313" key="1">
    <source>
        <dbReference type="EMBL" id="KAI8556202.1"/>
    </source>
</evidence>
<sequence>MMYIVSLDLVKETYGEVSKPEYRDGNTCGILLGVLNGCLCMLCTYYGACIDVWVMKEYGVGDSLTKLVVMPIVPHPSGRPYSAPSYILANNKVLPSTVSLNFAPLCILENGEILLDVATQFAWYNPKDGTFSYSGIHNCSPNFSAYPYIESLVSPDSNGCNGVQLQY</sequence>